<name>A0A841ECN0_9ACTN</name>
<gene>
    <name evidence="2" type="ORF">HNR25_003905</name>
</gene>
<evidence type="ECO:0000313" key="3">
    <source>
        <dbReference type="Proteomes" id="UP000578077"/>
    </source>
</evidence>
<organism evidence="2 3">
    <name type="scientific">Streptomonospora salina</name>
    <dbReference type="NCBI Taxonomy" id="104205"/>
    <lineage>
        <taxon>Bacteria</taxon>
        <taxon>Bacillati</taxon>
        <taxon>Actinomycetota</taxon>
        <taxon>Actinomycetes</taxon>
        <taxon>Streptosporangiales</taxon>
        <taxon>Nocardiopsidaceae</taxon>
        <taxon>Streptomonospora</taxon>
    </lineage>
</organism>
<evidence type="ECO:0000256" key="1">
    <source>
        <dbReference type="SAM" id="MobiDB-lite"/>
    </source>
</evidence>
<protein>
    <submittedName>
        <fullName evidence="2">Uncharacterized protein</fullName>
    </submittedName>
</protein>
<reference evidence="2 3" key="1">
    <citation type="submission" date="2020-08" db="EMBL/GenBank/DDBJ databases">
        <title>Sequencing the genomes of 1000 actinobacteria strains.</title>
        <authorList>
            <person name="Klenk H.-P."/>
        </authorList>
    </citation>
    <scope>NUCLEOTIDE SEQUENCE [LARGE SCALE GENOMIC DNA]</scope>
    <source>
        <strain evidence="2 3">DSM 44593</strain>
    </source>
</reference>
<feature type="region of interest" description="Disordered" evidence="1">
    <location>
        <begin position="107"/>
        <end position="171"/>
    </location>
</feature>
<sequence length="171" mass="17805">MLEDWLRALIADYGHQSTTKLQNGIGQPEAAIRGPVEGFLTNIGQATGLEVVVHDEAHKAQTGARPHFAVRVAGAITGHVELKNPNENLDPARFKGHNKKQWERLKDLPTSTPTAPSGGCTGTGTCRPASSSTATSTPPAPAGAAATWPPTPSGDKKTPAPHVILIASGAR</sequence>
<accession>A0A841ECN0</accession>
<comment type="caution">
    <text evidence="2">The sequence shown here is derived from an EMBL/GenBank/DDBJ whole genome shotgun (WGS) entry which is preliminary data.</text>
</comment>
<feature type="compositionally biased region" description="Low complexity" evidence="1">
    <location>
        <begin position="128"/>
        <end position="148"/>
    </location>
</feature>
<keyword evidence="3" id="KW-1185">Reference proteome</keyword>
<dbReference type="EMBL" id="JACHLY010000001">
    <property type="protein sequence ID" value="MBB6000154.1"/>
    <property type="molecule type" value="Genomic_DNA"/>
</dbReference>
<dbReference type="Proteomes" id="UP000578077">
    <property type="component" value="Unassembled WGS sequence"/>
</dbReference>
<dbReference type="RefSeq" id="WP_184637400.1">
    <property type="nucleotide sequence ID" value="NZ_BAABKT010000029.1"/>
</dbReference>
<evidence type="ECO:0000313" key="2">
    <source>
        <dbReference type="EMBL" id="MBB6000154.1"/>
    </source>
</evidence>
<proteinExistence type="predicted"/>
<dbReference type="AlphaFoldDB" id="A0A841ECN0"/>